<dbReference type="EMBL" id="JASXSZ010000008">
    <property type="protein sequence ID" value="MDL9981379.1"/>
    <property type="molecule type" value="Genomic_DNA"/>
</dbReference>
<evidence type="ECO:0008006" key="4">
    <source>
        <dbReference type="Google" id="ProtNLM"/>
    </source>
</evidence>
<gene>
    <name evidence="2" type="ORF">QSV35_18770</name>
</gene>
<evidence type="ECO:0000313" key="2">
    <source>
        <dbReference type="EMBL" id="MDL9981379.1"/>
    </source>
</evidence>
<evidence type="ECO:0000256" key="1">
    <source>
        <dbReference type="SAM" id="MobiDB-lite"/>
    </source>
</evidence>
<organism evidence="2 3">
    <name type="scientific">Microbacterium candidum</name>
    <dbReference type="NCBI Taxonomy" id="3041922"/>
    <lineage>
        <taxon>Bacteria</taxon>
        <taxon>Bacillati</taxon>
        <taxon>Actinomycetota</taxon>
        <taxon>Actinomycetes</taxon>
        <taxon>Micrococcales</taxon>
        <taxon>Microbacteriaceae</taxon>
        <taxon>Microbacterium</taxon>
    </lineage>
</organism>
<proteinExistence type="predicted"/>
<feature type="region of interest" description="Disordered" evidence="1">
    <location>
        <begin position="118"/>
        <end position="179"/>
    </location>
</feature>
<protein>
    <recommendedName>
        <fullName evidence="4">Tfp pilus assembly protein PilO</fullName>
    </recommendedName>
</protein>
<accession>A0ABT7N3V2</accession>
<dbReference type="RefSeq" id="WP_286290471.1">
    <property type="nucleotide sequence ID" value="NZ_JASXSZ010000008.1"/>
</dbReference>
<comment type="caution">
    <text evidence="2">The sequence shown here is derived from an EMBL/GenBank/DDBJ whole genome shotgun (WGS) entry which is preliminary data.</text>
</comment>
<evidence type="ECO:0000313" key="3">
    <source>
        <dbReference type="Proteomes" id="UP001235064"/>
    </source>
</evidence>
<dbReference type="Proteomes" id="UP001235064">
    <property type="component" value="Unassembled WGS sequence"/>
</dbReference>
<sequence>MPKQLINLIGILVAVAVLALGIFLVAMPLATQALGTLASADQVDQTNKLYQAQVDALTKAKENKAETDAAVAELRAQIPAVPHLDDVFALVGRAAQSSGVTITSIAAGTPAAFVPPVGAQANGQPAPVPAPSPSATASGIVGQAQNDRDQSNAQTAQENAATGAAAGTTAQPAAPAPSTTRTQIGFTITVTAVNLDQITAFLDALREGPRLLSNVSSVVAQNNGSAQASVNALTFVDGAPIATGATK</sequence>
<keyword evidence="3" id="KW-1185">Reference proteome</keyword>
<reference evidence="2 3" key="1">
    <citation type="submission" date="2023-06" db="EMBL/GenBank/DDBJ databases">
        <title>Microbacterium sp. nov., isolated from a waste landfill.</title>
        <authorList>
            <person name="Wen W."/>
        </authorList>
    </citation>
    <scope>NUCLEOTIDE SEQUENCE [LARGE SCALE GENOMIC DNA]</scope>
    <source>
        <strain evidence="2 3">ASV49</strain>
    </source>
</reference>
<feature type="compositionally biased region" description="Low complexity" evidence="1">
    <location>
        <begin position="151"/>
        <end position="179"/>
    </location>
</feature>
<name>A0ABT7N3V2_9MICO</name>